<comment type="caution">
    <text evidence="4">The sequence shown here is derived from an EMBL/GenBank/DDBJ whole genome shotgun (WGS) entry which is preliminary data.</text>
</comment>
<feature type="transmembrane region" description="Helical" evidence="1">
    <location>
        <begin position="263"/>
        <end position="283"/>
    </location>
</feature>
<keyword evidence="1" id="KW-1133">Transmembrane helix</keyword>
<sequence length="445" mass="48502">MFRSAIVVSSLLSLVFHFPAPVSHPRVLNVFAKKIIGLARGGKYEPVADFCFTIPEGTKGRIVAQTIIDAPGHELVILNRTESEVLRALRAETVDAPDREQAICKKLIDAARVREPLIGGVPMEFRNNNPSLYEMDLSVDPNIDRQHVVAWITRCKNNSPVDAMYHLQFMNPGSFWQRHFSCEDQGLLPLYLLALLFCAVSGLAWFASWRAVERSAASPFSSLVAGSLSAVGLLSLSVLLYTLHLALYASDGIGLSVLKFLSQFFETCMRCLVFVLIASVATRSSPGGTAVSQQYHSLAVLAAAIYVFCQLVYNAAESQAYSSASAYALLRSFSGIPFLLGNVIAAGFVLLVCVNNALQTGDSASRRFQSNFAVGTLIYFALPVVLVLFTRGNPTRDTATMLLLEFTTCHILHHLLCRQTAFVAAPPGAKGLPTRLQQAHPYTGI</sequence>
<dbReference type="InterPro" id="IPR019336">
    <property type="entry name" value="GPR180/TMEM145_TM"/>
</dbReference>
<dbReference type="EMBL" id="NWUJ01000001">
    <property type="protein sequence ID" value="PFH38471.1"/>
    <property type="molecule type" value="Genomic_DNA"/>
</dbReference>
<protein>
    <recommendedName>
        <fullName evidence="3">GPR180/TMEM145 transmembrane domain-containing protein</fullName>
    </recommendedName>
</protein>
<evidence type="ECO:0000313" key="5">
    <source>
        <dbReference type="Proteomes" id="UP000224006"/>
    </source>
</evidence>
<dbReference type="PANTHER" id="PTHR23252:SF29">
    <property type="entry name" value="INTEGRAL MEMBRANE PROTEIN GPR180"/>
    <property type="match status" value="1"/>
</dbReference>
<evidence type="ECO:0000256" key="2">
    <source>
        <dbReference type="SAM" id="SignalP"/>
    </source>
</evidence>
<feature type="transmembrane region" description="Helical" evidence="1">
    <location>
        <begin position="220"/>
        <end position="243"/>
    </location>
</feature>
<keyword evidence="2" id="KW-0732">Signal</keyword>
<reference evidence="4 5" key="1">
    <citation type="submission" date="2017-09" db="EMBL/GenBank/DDBJ databases">
        <title>Genome sequencing of Besnoitia besnoiti strain Bb-Ger1.</title>
        <authorList>
            <person name="Schares G."/>
            <person name="Venepally P."/>
            <person name="Lorenzi H.A."/>
        </authorList>
    </citation>
    <scope>NUCLEOTIDE SEQUENCE [LARGE SCALE GENOMIC DNA]</scope>
    <source>
        <strain evidence="4 5">Bb-Ger1</strain>
    </source>
</reference>
<dbReference type="Pfam" id="PF10192">
    <property type="entry name" value="GPR180-TMEM145_TM"/>
    <property type="match status" value="1"/>
</dbReference>
<feature type="transmembrane region" description="Helical" evidence="1">
    <location>
        <begin position="295"/>
        <end position="316"/>
    </location>
</feature>
<dbReference type="GO" id="GO:0019236">
    <property type="term" value="P:response to pheromone"/>
    <property type="evidence" value="ECO:0007669"/>
    <property type="project" value="InterPro"/>
</dbReference>
<dbReference type="Proteomes" id="UP000224006">
    <property type="component" value="Chromosome I"/>
</dbReference>
<evidence type="ECO:0000313" key="4">
    <source>
        <dbReference type="EMBL" id="PFH38471.1"/>
    </source>
</evidence>
<evidence type="ECO:0000259" key="3">
    <source>
        <dbReference type="Pfam" id="PF10192"/>
    </source>
</evidence>
<keyword evidence="1" id="KW-0812">Transmembrane</keyword>
<dbReference type="GO" id="GO:0007186">
    <property type="term" value="P:G protein-coupled receptor signaling pathway"/>
    <property type="evidence" value="ECO:0007669"/>
    <property type="project" value="InterPro"/>
</dbReference>
<dbReference type="VEuPathDB" id="ToxoDB:BESB_008130"/>
<organism evidence="4 5">
    <name type="scientific">Besnoitia besnoiti</name>
    <name type="common">Apicomplexan protozoan</name>
    <dbReference type="NCBI Taxonomy" id="94643"/>
    <lineage>
        <taxon>Eukaryota</taxon>
        <taxon>Sar</taxon>
        <taxon>Alveolata</taxon>
        <taxon>Apicomplexa</taxon>
        <taxon>Conoidasida</taxon>
        <taxon>Coccidia</taxon>
        <taxon>Eucoccidiorida</taxon>
        <taxon>Eimeriorina</taxon>
        <taxon>Sarcocystidae</taxon>
        <taxon>Besnoitia</taxon>
    </lineage>
</organism>
<dbReference type="RefSeq" id="XP_029222480.1">
    <property type="nucleotide sequence ID" value="XM_029359567.1"/>
</dbReference>
<keyword evidence="5" id="KW-1185">Reference proteome</keyword>
<dbReference type="InterPro" id="IPR047831">
    <property type="entry name" value="GPR180/TMEM145"/>
</dbReference>
<dbReference type="OrthoDB" id="9975959at2759"/>
<evidence type="ECO:0000256" key="1">
    <source>
        <dbReference type="SAM" id="Phobius"/>
    </source>
</evidence>
<dbReference type="GeneID" id="40305875"/>
<feature type="signal peptide" evidence="2">
    <location>
        <begin position="1"/>
        <end position="25"/>
    </location>
</feature>
<dbReference type="PANTHER" id="PTHR23252">
    <property type="entry name" value="INTIMAL THICKNESS RECEPTOR-RELATED"/>
    <property type="match status" value="1"/>
</dbReference>
<dbReference type="AlphaFoldDB" id="A0A2A9MP94"/>
<feature type="transmembrane region" description="Helical" evidence="1">
    <location>
        <begin position="188"/>
        <end position="208"/>
    </location>
</feature>
<feature type="transmembrane region" description="Helical" evidence="1">
    <location>
        <begin position="370"/>
        <end position="389"/>
    </location>
</feature>
<name>A0A2A9MP94_BESBE</name>
<proteinExistence type="predicted"/>
<accession>A0A2A9MP94</accession>
<feature type="chain" id="PRO_5012721692" description="GPR180/TMEM145 transmembrane domain-containing protein" evidence="2">
    <location>
        <begin position="26"/>
        <end position="445"/>
    </location>
</feature>
<dbReference type="KEGG" id="bbes:BESB_008130"/>
<feature type="transmembrane region" description="Helical" evidence="1">
    <location>
        <begin position="336"/>
        <end position="358"/>
    </location>
</feature>
<feature type="domain" description="GPR180/TMEM145 transmembrane" evidence="3">
    <location>
        <begin position="231"/>
        <end position="387"/>
    </location>
</feature>
<keyword evidence="1" id="KW-0472">Membrane</keyword>
<gene>
    <name evidence="4" type="ORF">BESB_008130</name>
</gene>